<comment type="caution">
    <text evidence="2">The sequence shown here is derived from an EMBL/GenBank/DDBJ whole genome shotgun (WGS) entry which is preliminary data.</text>
</comment>
<organism evidence="2 3">
    <name type="scientific">Meridianimarinicoccus roseus</name>
    <dbReference type="NCBI Taxonomy" id="2072018"/>
    <lineage>
        <taxon>Bacteria</taxon>
        <taxon>Pseudomonadati</taxon>
        <taxon>Pseudomonadota</taxon>
        <taxon>Alphaproteobacteria</taxon>
        <taxon>Rhodobacterales</taxon>
        <taxon>Paracoccaceae</taxon>
        <taxon>Meridianimarinicoccus</taxon>
    </lineage>
</organism>
<dbReference type="OrthoDB" id="9130422at2"/>
<evidence type="ECO:0000313" key="3">
    <source>
        <dbReference type="Proteomes" id="UP000245680"/>
    </source>
</evidence>
<gene>
    <name evidence="2" type="ORF">DKT77_07530</name>
</gene>
<evidence type="ECO:0000256" key="1">
    <source>
        <dbReference type="SAM" id="SignalP"/>
    </source>
</evidence>
<reference evidence="2 3" key="1">
    <citation type="submission" date="2018-05" db="EMBL/GenBank/DDBJ databases">
        <title>Rhodobacteraceae gen. nov., sp. nov. isolated from sea water.</title>
        <authorList>
            <person name="Ren Y."/>
        </authorList>
    </citation>
    <scope>NUCLEOTIDE SEQUENCE [LARGE SCALE GENOMIC DNA]</scope>
    <source>
        <strain evidence="2 3">TG-679</strain>
    </source>
</reference>
<dbReference type="Pfam" id="PF16156">
    <property type="entry name" value="DUF4864"/>
    <property type="match status" value="1"/>
</dbReference>
<dbReference type="InterPro" id="IPR032347">
    <property type="entry name" value="DUF4864"/>
</dbReference>
<name>A0A2V2LIB4_9RHOB</name>
<feature type="signal peptide" evidence="1">
    <location>
        <begin position="1"/>
        <end position="21"/>
    </location>
</feature>
<dbReference type="Proteomes" id="UP000245680">
    <property type="component" value="Unassembled WGS sequence"/>
</dbReference>
<protein>
    <submittedName>
        <fullName evidence="2">DUF4864 domain-containing protein</fullName>
    </submittedName>
</protein>
<dbReference type="EMBL" id="QGKU01000029">
    <property type="protein sequence ID" value="PWR03304.1"/>
    <property type="molecule type" value="Genomic_DNA"/>
</dbReference>
<feature type="chain" id="PRO_5015912244" evidence="1">
    <location>
        <begin position="22"/>
        <end position="141"/>
    </location>
</feature>
<dbReference type="AlphaFoldDB" id="A0A2V2LIB4"/>
<accession>A0A2V2LIB4</accession>
<proteinExistence type="predicted"/>
<keyword evidence="3" id="KW-1185">Reference proteome</keyword>
<sequence length="141" mass="15546">MRNMILAAMAAVMLAVGGLSAARAQDGDAAAIQTVIQSQIEAFLRDDFAAAFSFASPAIREMFGTSDRFGMMVKQGYPMVWRPELVEFLDLREIRGQPWQVVLMRDANGAYHTLGYQMLQGPDGGWKIDGVQILREDEMGA</sequence>
<dbReference type="RefSeq" id="WP_109811096.1">
    <property type="nucleotide sequence ID" value="NZ_QGKU01000029.1"/>
</dbReference>
<evidence type="ECO:0000313" key="2">
    <source>
        <dbReference type="EMBL" id="PWR03304.1"/>
    </source>
</evidence>
<keyword evidence="1" id="KW-0732">Signal</keyword>